<dbReference type="Pfam" id="PF08478">
    <property type="entry name" value="POTRA_1"/>
    <property type="match status" value="1"/>
</dbReference>
<reference evidence="11 12" key="1">
    <citation type="journal article" date="2010" name="J. Bacteriol.">
        <title>Genome sequence of the oligotrophic marine Gammaproteobacterium HTCC2143, isolated from the Oregon Coast.</title>
        <authorList>
            <person name="Oh H.M."/>
            <person name="Kang I."/>
            <person name="Ferriera S."/>
            <person name="Giovannoni S.J."/>
            <person name="Cho J.C."/>
        </authorList>
    </citation>
    <scope>NUCLEOTIDE SEQUENCE [LARGE SCALE GENOMIC DNA]</scope>
    <source>
        <strain evidence="11 12">HTCC2143</strain>
    </source>
</reference>
<evidence type="ECO:0000256" key="7">
    <source>
        <dbReference type="ARBA" id="ARBA00023136"/>
    </source>
</evidence>
<evidence type="ECO:0000256" key="9">
    <source>
        <dbReference type="HAMAP-Rule" id="MF_00911"/>
    </source>
</evidence>
<dbReference type="InterPro" id="IPR034746">
    <property type="entry name" value="POTRA"/>
</dbReference>
<dbReference type="AlphaFoldDB" id="A0YHL5"/>
<dbReference type="GO" id="GO:0032153">
    <property type="term" value="C:cell division site"/>
    <property type="evidence" value="ECO:0007669"/>
    <property type="project" value="UniProtKB-UniRule"/>
</dbReference>
<dbReference type="PANTHER" id="PTHR35851:SF1">
    <property type="entry name" value="CELL DIVISION PROTEIN FTSQ"/>
    <property type="match status" value="1"/>
</dbReference>
<dbReference type="InterPro" id="IPR026579">
    <property type="entry name" value="FtsQ"/>
</dbReference>
<dbReference type="EMBL" id="AAVT01000019">
    <property type="protein sequence ID" value="EAW29661.1"/>
    <property type="molecule type" value="Genomic_DNA"/>
</dbReference>
<dbReference type="Pfam" id="PF03799">
    <property type="entry name" value="FtsQ_DivIB_C"/>
    <property type="match status" value="1"/>
</dbReference>
<keyword evidence="5 9" id="KW-0812">Transmembrane</keyword>
<dbReference type="Gene3D" id="3.10.20.310">
    <property type="entry name" value="membrane protein fhac"/>
    <property type="match status" value="1"/>
</dbReference>
<evidence type="ECO:0000256" key="3">
    <source>
        <dbReference type="ARBA" id="ARBA00022519"/>
    </source>
</evidence>
<dbReference type="PROSITE" id="PS51779">
    <property type="entry name" value="POTRA"/>
    <property type="match status" value="1"/>
</dbReference>
<accession>A0YHL5</accession>
<evidence type="ECO:0000256" key="2">
    <source>
        <dbReference type="ARBA" id="ARBA00022475"/>
    </source>
</evidence>
<keyword evidence="7 9" id="KW-0472">Membrane</keyword>
<evidence type="ECO:0000256" key="4">
    <source>
        <dbReference type="ARBA" id="ARBA00022618"/>
    </source>
</evidence>
<dbReference type="HAMAP" id="MF_00911">
    <property type="entry name" value="FtsQ_subfam"/>
    <property type="match status" value="1"/>
</dbReference>
<evidence type="ECO:0000313" key="11">
    <source>
        <dbReference type="EMBL" id="EAW29661.1"/>
    </source>
</evidence>
<dbReference type="InterPro" id="IPR013685">
    <property type="entry name" value="POTRA_FtsQ_type"/>
</dbReference>
<evidence type="ECO:0000313" key="12">
    <source>
        <dbReference type="Proteomes" id="UP000004931"/>
    </source>
</evidence>
<name>A0YHL5_9GAMM</name>
<evidence type="ECO:0000259" key="10">
    <source>
        <dbReference type="PROSITE" id="PS51779"/>
    </source>
</evidence>
<dbReference type="InterPro" id="IPR045335">
    <property type="entry name" value="FtsQ_C_sf"/>
</dbReference>
<keyword evidence="2 9" id="KW-1003">Cell membrane</keyword>
<dbReference type="GO" id="GO:0090529">
    <property type="term" value="P:cell septum assembly"/>
    <property type="evidence" value="ECO:0007669"/>
    <property type="project" value="InterPro"/>
</dbReference>
<feature type="domain" description="POTRA" evidence="10">
    <location>
        <begin position="60"/>
        <end position="129"/>
    </location>
</feature>
<evidence type="ECO:0000256" key="8">
    <source>
        <dbReference type="ARBA" id="ARBA00023306"/>
    </source>
</evidence>
<dbReference type="InterPro" id="IPR005548">
    <property type="entry name" value="Cell_div_FtsQ/DivIB_C"/>
</dbReference>
<comment type="subcellular location">
    <subcellularLocation>
        <location evidence="9">Cell inner membrane</location>
        <topology evidence="9">Single-pass type II membrane protein</topology>
    </subcellularLocation>
    <subcellularLocation>
        <location evidence="1">Membrane</location>
    </subcellularLocation>
    <text evidence="9">Localizes to the division septum.</text>
</comment>
<dbReference type="PANTHER" id="PTHR35851">
    <property type="entry name" value="CELL DIVISION PROTEIN FTSQ"/>
    <property type="match status" value="1"/>
</dbReference>
<keyword evidence="12" id="KW-1185">Reference proteome</keyword>
<evidence type="ECO:0000256" key="6">
    <source>
        <dbReference type="ARBA" id="ARBA00022989"/>
    </source>
</evidence>
<comment type="subunit">
    <text evidence="9">Part of a complex composed of FtsB, FtsL and FtsQ.</text>
</comment>
<dbReference type="OrthoDB" id="9790370at2"/>
<comment type="caution">
    <text evidence="11">The sequence shown here is derived from an EMBL/GenBank/DDBJ whole genome shotgun (WGS) entry which is preliminary data.</text>
</comment>
<dbReference type="Proteomes" id="UP000004931">
    <property type="component" value="Unassembled WGS sequence"/>
</dbReference>
<dbReference type="Gene3D" id="3.40.50.11690">
    <property type="entry name" value="Cell division protein FtsQ/DivIB"/>
    <property type="match status" value="1"/>
</dbReference>
<dbReference type="eggNOG" id="COG1589">
    <property type="taxonomic scope" value="Bacteria"/>
</dbReference>
<dbReference type="GO" id="GO:0005886">
    <property type="term" value="C:plasma membrane"/>
    <property type="evidence" value="ECO:0007669"/>
    <property type="project" value="UniProtKB-SubCell"/>
</dbReference>
<sequence>MSLLGRKKIRKKTNVSGASFNAVKPSTPFNWNPLRKLSLVLVAGLLLSGFLQVVNTVLSQPVTRIAVRGEFNHVDREAVASEVKPFLENGFVMLDLQGIRDRLLQQPWIFDVALARHWPDEIEITVEEQIVIARWGEIGFLNNRGELFKPAAATAVDDDLPVLYGQDSDTELVVNHFRELRSVLAEHNLILKKLRLNERNSWLASLDSGVEIIIGSGAVMEKMRLLLFAYEQGLAMDFDQIQSIDMRYNNGFSVAWRAGSESVAVVNSGIGQQG</sequence>
<dbReference type="GO" id="GO:0043093">
    <property type="term" value="P:FtsZ-dependent cytokinesis"/>
    <property type="evidence" value="ECO:0007669"/>
    <property type="project" value="UniProtKB-UniRule"/>
</dbReference>
<organism evidence="11 12">
    <name type="scientific">marine gamma proteobacterium HTCC2143</name>
    <dbReference type="NCBI Taxonomy" id="247633"/>
    <lineage>
        <taxon>Bacteria</taxon>
        <taxon>Pseudomonadati</taxon>
        <taxon>Pseudomonadota</taxon>
        <taxon>Gammaproteobacteria</taxon>
        <taxon>Cellvibrionales</taxon>
        <taxon>Spongiibacteraceae</taxon>
        <taxon>BD1-7 clade</taxon>
    </lineage>
</organism>
<gene>
    <name evidence="9" type="primary">ftsQ</name>
    <name evidence="11" type="ORF">GP2143_10867</name>
</gene>
<comment type="function">
    <text evidence="9">Essential cell division protein. May link together the upstream cell division proteins, which are predominantly cytoplasmic, with the downstream cell division proteins, which are predominantly periplasmic. May control correct divisome assembly.</text>
</comment>
<comment type="similarity">
    <text evidence="9">Belongs to the FtsQ/DivIB family. FtsQ subfamily.</text>
</comment>
<protein>
    <recommendedName>
        <fullName evidence="9">Cell division protein FtsQ</fullName>
    </recommendedName>
</protein>
<evidence type="ECO:0000256" key="5">
    <source>
        <dbReference type="ARBA" id="ARBA00022692"/>
    </source>
</evidence>
<keyword evidence="3 9" id="KW-0997">Cell inner membrane</keyword>
<evidence type="ECO:0000256" key="1">
    <source>
        <dbReference type="ARBA" id="ARBA00004370"/>
    </source>
</evidence>
<dbReference type="STRING" id="247633.GP2143_10867"/>
<keyword evidence="6 9" id="KW-1133">Transmembrane helix</keyword>
<keyword evidence="8 9" id="KW-0131">Cell cycle</keyword>
<keyword evidence="4 9" id="KW-0132">Cell division</keyword>
<proteinExistence type="inferred from homology"/>